<dbReference type="EMBL" id="AP018021">
    <property type="protein sequence ID" value="BAX04188.1"/>
    <property type="molecule type" value="Genomic_DNA"/>
</dbReference>
<organism evidence="6">
    <name type="scientific">Bovine leukemia virus</name>
    <name type="common">BLV</name>
    <dbReference type="NCBI Taxonomy" id="11901"/>
    <lineage>
        <taxon>Viruses</taxon>
        <taxon>Riboviria</taxon>
        <taxon>Pararnavirae</taxon>
        <taxon>Artverviricota</taxon>
        <taxon>Revtraviricetes</taxon>
        <taxon>Ortervirales</taxon>
        <taxon>Retroviridae</taxon>
        <taxon>Orthoretrovirinae</taxon>
        <taxon>Deltaretrovirus</taxon>
        <taxon>Deltaretrovirus bovleu</taxon>
    </lineage>
</organism>
<dbReference type="EMBL" id="AP018032">
    <property type="protein sequence ID" value="BAX04287.1"/>
    <property type="molecule type" value="Genomic_DNA"/>
</dbReference>
<evidence type="ECO:0000313" key="1">
    <source>
        <dbReference type="EMBL" id="BAX04071.1"/>
    </source>
</evidence>
<dbReference type="EMBL" id="AP018020">
    <property type="protein sequence ID" value="BAX04179.1"/>
    <property type="molecule type" value="Genomic_DNA"/>
</dbReference>
<reference evidence="6" key="1">
    <citation type="journal article" date="2018" name="Virus Res.">
        <title>Variations in the viral genome and biological properties of bovine leukemia virus wild-type strains.</title>
        <authorList>
            <person name="Murakami H."/>
            <person name="Uchiyama J."/>
            <person name="Suzuki C."/>
            <person name="Nikaido S."/>
            <person name="Shibuya K."/>
            <person name="Sato R."/>
            <person name="Maeda Y."/>
            <person name="Tomioka M."/>
            <person name="Takeshima S."/>
            <person name="Kato H."/>
            <person name="Sakaguchi M."/>
            <person name="Sentsui H."/>
            <person name="Aida Y."/>
            <person name="Tsukamoto K."/>
        </authorList>
    </citation>
    <scope>NUCLEOTIDE SEQUENCE</scope>
    <source>
        <strain evidence="1">PvAF193</strain>
        <strain evidence="2">PvAF293</strain>
        <strain evidence="3">PvAF746</strain>
        <strain evidence="4">PvAK001</strain>
        <strain evidence="5">PvAK006</strain>
        <strain evidence="6">PvAK007</strain>
        <strain evidence="7">PvAN015</strain>
    </source>
</reference>
<evidence type="ECO:0000313" key="2">
    <source>
        <dbReference type="EMBL" id="BAX04098.1"/>
    </source>
</evidence>
<evidence type="ECO:0000313" key="5">
    <source>
        <dbReference type="EMBL" id="BAX04188.1"/>
    </source>
</evidence>
<evidence type="ECO:0000313" key="4">
    <source>
        <dbReference type="EMBL" id="BAX04179.1"/>
    </source>
</evidence>
<evidence type="ECO:0000313" key="7">
    <source>
        <dbReference type="EMBL" id="BAX04287.1"/>
    </source>
</evidence>
<accession>A0A1V1FHZ6</accession>
<proteinExistence type="predicted"/>
<evidence type="ECO:0000313" key="6">
    <source>
        <dbReference type="EMBL" id="BAX04197.1"/>
    </source>
</evidence>
<dbReference type="EMBL" id="AP018015">
    <property type="protein sequence ID" value="BAX04134.1"/>
    <property type="molecule type" value="Genomic_DNA"/>
</dbReference>
<dbReference type="EMBL" id="AP018011">
    <property type="protein sequence ID" value="BAX04098.1"/>
    <property type="molecule type" value="Genomic_DNA"/>
</dbReference>
<organismHost>
    <name type="scientific">Bos taurus</name>
    <name type="common">Bovine</name>
    <dbReference type="NCBI Taxonomy" id="9913"/>
</organismHost>
<protein>
    <submittedName>
        <fullName evidence="6">AS1 protein</fullName>
    </submittedName>
</protein>
<dbReference type="EMBL" id="AP018022">
    <property type="protein sequence ID" value="BAX04197.1"/>
    <property type="molecule type" value="Genomic_DNA"/>
</dbReference>
<name>A0A1V1FHZ6_BLV</name>
<dbReference type="EMBL" id="AP018008">
    <property type="protein sequence ID" value="BAX04071.1"/>
    <property type="molecule type" value="Genomic_DNA"/>
</dbReference>
<sequence>MDPEELEGLGGGVGAEVEIEDAEAAVVETEGTLWALLEKAAQMLLDVAGMSLLGLVTWEDVHQDLLEEILCTLGPEHPLVEEILNLR</sequence>
<evidence type="ECO:0000313" key="3">
    <source>
        <dbReference type="EMBL" id="BAX04134.1"/>
    </source>
</evidence>